<organism evidence="2 3">
    <name type="scientific">Papaver nudicaule</name>
    <name type="common">Iceland poppy</name>
    <dbReference type="NCBI Taxonomy" id="74823"/>
    <lineage>
        <taxon>Eukaryota</taxon>
        <taxon>Viridiplantae</taxon>
        <taxon>Streptophyta</taxon>
        <taxon>Embryophyta</taxon>
        <taxon>Tracheophyta</taxon>
        <taxon>Spermatophyta</taxon>
        <taxon>Magnoliopsida</taxon>
        <taxon>Ranunculales</taxon>
        <taxon>Papaveraceae</taxon>
        <taxon>Papaveroideae</taxon>
        <taxon>Papaver</taxon>
    </lineage>
</organism>
<evidence type="ECO:0000256" key="1">
    <source>
        <dbReference type="SAM" id="MobiDB-lite"/>
    </source>
</evidence>
<comment type="caution">
    <text evidence="2">The sequence shown here is derived from an EMBL/GenBank/DDBJ whole genome shotgun (WGS) entry which is preliminary data.</text>
</comment>
<evidence type="ECO:0000313" key="3">
    <source>
        <dbReference type="Proteomes" id="UP001177140"/>
    </source>
</evidence>
<gene>
    <name evidence="2" type="ORF">MKW94_021997</name>
</gene>
<reference evidence="2" key="1">
    <citation type="submission" date="2022-03" db="EMBL/GenBank/DDBJ databases">
        <title>A functionally conserved STORR gene fusion in Papaver species that diverged 16.8 million years ago.</title>
        <authorList>
            <person name="Catania T."/>
        </authorList>
    </citation>
    <scope>NUCLEOTIDE SEQUENCE</scope>
    <source>
        <strain evidence="2">S-191538</strain>
    </source>
</reference>
<proteinExistence type="predicted"/>
<evidence type="ECO:0000313" key="2">
    <source>
        <dbReference type="EMBL" id="MCL7040736.1"/>
    </source>
</evidence>
<feature type="region of interest" description="Disordered" evidence="1">
    <location>
        <begin position="237"/>
        <end position="256"/>
    </location>
</feature>
<accession>A0AA41VGC0</accession>
<dbReference type="AlphaFoldDB" id="A0AA41VGC0"/>
<feature type="region of interest" description="Disordered" evidence="1">
    <location>
        <begin position="50"/>
        <end position="72"/>
    </location>
</feature>
<sequence length="274" mass="29126">MAELTRFTAAAFNSKASCIKTAPLGASLLNIITRYGERIFLKDFANIPNYPRKPKKTGPGPQPFSKTSRKKMQKKLAAAHSIRKPTTSADTTKEAKLIEGCGDVQEAKTIEDCADVQEVKLIESLGADLQEAKLIESLGADLQEAKLIESRRDLQGPAPGDSSLIMSCGDLRGYGGAKAVGAVMPQAKTARANVAISTPNCGGHSSSRDSVVCQLCDKPFHTASECYKRFKKGFKTKSHGDLQGPSSGNSPLAILTSSGEILRPTTSVGLTKEA</sequence>
<keyword evidence="3" id="KW-1185">Reference proteome</keyword>
<protein>
    <submittedName>
        <fullName evidence="2">Uncharacterized protein</fullName>
    </submittedName>
</protein>
<dbReference type="EMBL" id="JAJJMA010215934">
    <property type="protein sequence ID" value="MCL7040736.1"/>
    <property type="molecule type" value="Genomic_DNA"/>
</dbReference>
<name>A0AA41VGC0_PAPNU</name>
<feature type="compositionally biased region" description="Polar residues" evidence="1">
    <location>
        <begin position="244"/>
        <end position="256"/>
    </location>
</feature>
<dbReference type="Proteomes" id="UP001177140">
    <property type="component" value="Unassembled WGS sequence"/>
</dbReference>